<comment type="caution">
    <text evidence="2">The sequence shown here is derived from an EMBL/GenBank/DDBJ whole genome shotgun (WGS) entry which is preliminary data.</text>
</comment>
<dbReference type="EMBL" id="CAJNJA010054376">
    <property type="protein sequence ID" value="CAE7853492.1"/>
    <property type="molecule type" value="Genomic_DNA"/>
</dbReference>
<name>A0A813A3R2_9DINO</name>
<evidence type="ECO:0000313" key="3">
    <source>
        <dbReference type="Proteomes" id="UP000601435"/>
    </source>
</evidence>
<sequence length="451" mass="47471">DDPVKEPEPERSKHPSDASEVKESGTTASDLPRLSSRSMRDRPLPPVPHFLEASEAESIMAELAHQEAVLKELQVMEELHAEELELAKLLSCLELEQTPNALPPSKTTICPDQVDTLPMSWDDPTSAAWAPPVEPLLEDASKLEADSWAELGLHPYDGDGQSCDAKPTLLRAQHIDEGPGVAVAAAEEVPAPPSAAASEEDAIMDDCGAEQNATEPTGSEQDAVMDDCGAEQSAPEPTGSMAESAVADDTAADAVTGGPDTEADQRAPKPSNPGAMPDGEAERASLEPPACMETLMPISPQEQTKALGTSGRDENSGESDDGGAKHATVKKAPKNGELEHSAKRAKCTGDARDDASDEEDDSPFEAGFRFVGSTKKLSKAAKKAAVAKAGGRCGKKAAKAAEDGDKKTSKAAEDRDKKSTKTGEDRKKPAKAAEDRKKSTKAGEDHKKSTK</sequence>
<feature type="non-terminal residue" evidence="2">
    <location>
        <position position="451"/>
    </location>
</feature>
<feature type="compositionally biased region" description="Basic and acidic residues" evidence="1">
    <location>
        <begin position="1"/>
        <end position="23"/>
    </location>
</feature>
<feature type="region of interest" description="Disordered" evidence="1">
    <location>
        <begin position="386"/>
        <end position="451"/>
    </location>
</feature>
<dbReference type="AlphaFoldDB" id="A0A813A3R2"/>
<organism evidence="2 3">
    <name type="scientific">Symbiodinium necroappetens</name>
    <dbReference type="NCBI Taxonomy" id="1628268"/>
    <lineage>
        <taxon>Eukaryota</taxon>
        <taxon>Sar</taxon>
        <taxon>Alveolata</taxon>
        <taxon>Dinophyceae</taxon>
        <taxon>Suessiales</taxon>
        <taxon>Symbiodiniaceae</taxon>
        <taxon>Symbiodinium</taxon>
    </lineage>
</organism>
<dbReference type="OrthoDB" id="10546486at2759"/>
<feature type="compositionally biased region" description="Low complexity" evidence="1">
    <location>
        <begin position="245"/>
        <end position="256"/>
    </location>
</feature>
<dbReference type="Proteomes" id="UP000601435">
    <property type="component" value="Unassembled WGS sequence"/>
</dbReference>
<keyword evidence="3" id="KW-1185">Reference proteome</keyword>
<feature type="non-terminal residue" evidence="2">
    <location>
        <position position="1"/>
    </location>
</feature>
<feature type="compositionally biased region" description="Polar residues" evidence="1">
    <location>
        <begin position="211"/>
        <end position="220"/>
    </location>
</feature>
<evidence type="ECO:0000256" key="1">
    <source>
        <dbReference type="SAM" id="MobiDB-lite"/>
    </source>
</evidence>
<protein>
    <submittedName>
        <fullName evidence="2">Uncharacterized protein</fullName>
    </submittedName>
</protein>
<feature type="region of interest" description="Disordered" evidence="1">
    <location>
        <begin position="1"/>
        <end position="48"/>
    </location>
</feature>
<accession>A0A813A3R2</accession>
<feature type="compositionally biased region" description="Basic and acidic residues" evidence="1">
    <location>
        <begin position="399"/>
        <end position="451"/>
    </location>
</feature>
<feature type="region of interest" description="Disordered" evidence="1">
    <location>
        <begin position="209"/>
        <end position="365"/>
    </location>
</feature>
<proteinExistence type="predicted"/>
<gene>
    <name evidence="2" type="ORF">SNEC2469_LOCUS26585</name>
</gene>
<reference evidence="2" key="1">
    <citation type="submission" date="2021-02" db="EMBL/GenBank/DDBJ databases">
        <authorList>
            <person name="Dougan E. K."/>
            <person name="Rhodes N."/>
            <person name="Thang M."/>
            <person name="Chan C."/>
        </authorList>
    </citation>
    <scope>NUCLEOTIDE SEQUENCE</scope>
</reference>
<evidence type="ECO:0000313" key="2">
    <source>
        <dbReference type="EMBL" id="CAE7853492.1"/>
    </source>
</evidence>
<feature type="compositionally biased region" description="Basic and acidic residues" evidence="1">
    <location>
        <begin position="334"/>
        <end position="354"/>
    </location>
</feature>